<dbReference type="RefSeq" id="WP_044544523.1">
    <property type="nucleotide sequence ID" value="NZ_CDRH01000008.1"/>
</dbReference>
<protein>
    <recommendedName>
        <fullName evidence="5">Fimbrillin family protein</fullName>
    </recommendedName>
</protein>
<evidence type="ECO:0000256" key="1">
    <source>
        <dbReference type="SAM" id="MobiDB-lite"/>
    </source>
</evidence>
<keyword evidence="2" id="KW-0732">Signal</keyword>
<accession>A0A173RC09</accession>
<feature type="region of interest" description="Disordered" evidence="1">
    <location>
        <begin position="483"/>
        <end position="562"/>
    </location>
</feature>
<feature type="compositionally biased region" description="Acidic residues" evidence="1">
    <location>
        <begin position="518"/>
        <end position="529"/>
    </location>
</feature>
<name>A0A173RC09_PARDI</name>
<feature type="chain" id="PRO_5008010678" description="Fimbrillin family protein" evidence="2">
    <location>
        <begin position="25"/>
        <end position="562"/>
    </location>
</feature>
<gene>
    <name evidence="3" type="ORF">ERS852429_00392</name>
</gene>
<dbReference type="Proteomes" id="UP000095591">
    <property type="component" value="Unassembled WGS sequence"/>
</dbReference>
<evidence type="ECO:0000313" key="3">
    <source>
        <dbReference type="EMBL" id="CUM75286.1"/>
    </source>
</evidence>
<dbReference type="AlphaFoldDB" id="A0A173RC09"/>
<dbReference type="EMBL" id="CYXP01000001">
    <property type="protein sequence ID" value="CUM75286.1"/>
    <property type="molecule type" value="Genomic_DNA"/>
</dbReference>
<feature type="signal peptide" evidence="2">
    <location>
        <begin position="1"/>
        <end position="24"/>
    </location>
</feature>
<evidence type="ECO:0000313" key="4">
    <source>
        <dbReference type="Proteomes" id="UP000095591"/>
    </source>
</evidence>
<evidence type="ECO:0000256" key="2">
    <source>
        <dbReference type="SAM" id="SignalP"/>
    </source>
</evidence>
<reference evidence="3 4" key="1">
    <citation type="submission" date="2015-09" db="EMBL/GenBank/DDBJ databases">
        <authorList>
            <consortium name="Pathogen Informatics"/>
        </authorList>
    </citation>
    <scope>NUCLEOTIDE SEQUENCE [LARGE SCALE GENOMIC DNA]</scope>
    <source>
        <strain evidence="3 4">2789STDY5608872</strain>
    </source>
</reference>
<sequence length="562" mass="59177">MRLRHLSKKTAFLLLGFLVLGACGKDDPEPPVPGSGEGLLRVSVRHTGDTPLAVFAYKADGSSVAGKEEPAGTPSTWSWSERLVVGEYALLVAGANPAEVRLSDTENLGKAYAAALPSGSDSLLVSLDSPLYVESVTGIKVTDGDETAISSTPKDIRRILRLTIDAGKGFGGAKVEGRLDGIASSVRLSDRIATGVGVLDLDFRASAAGVAGVYQAVAGILGTVTLDGSDRSNVCTLSFETAGGERFSYKENLTASLHEAMSSGRDTLDLSLMVSPAVPIRLYTGIQTRAAVDVFDSTPVSIAVGTSAGDYTEHWTGTATEGDILLDPERYYPTDGSALFIRSYHPAAPHVNGEVRYELTGQEDLMLTDERSGSLSRRFDATETPLIHRHLLTQLSFRLRVKGAPDGYSVHAVKLNGLASVAKVSLSDGEVVPVGETSSVIIYSSDDGNGIPVVDGVVTLPGFVLVQPKASLTLDMTLAPEGDPASGQDFKDLPVSFGGEGNESGGAYDIEISLEIPVDPEEPDDPDTPEEPKEPDPFEEYQVKITATVTPWKPGNGGNADL</sequence>
<organism evidence="3 4">
    <name type="scientific">Parabacteroides distasonis</name>
    <dbReference type="NCBI Taxonomy" id="823"/>
    <lineage>
        <taxon>Bacteria</taxon>
        <taxon>Pseudomonadati</taxon>
        <taxon>Bacteroidota</taxon>
        <taxon>Bacteroidia</taxon>
        <taxon>Bacteroidales</taxon>
        <taxon>Tannerellaceae</taxon>
        <taxon>Parabacteroides</taxon>
    </lineage>
</organism>
<evidence type="ECO:0008006" key="5">
    <source>
        <dbReference type="Google" id="ProtNLM"/>
    </source>
</evidence>
<dbReference type="PROSITE" id="PS51257">
    <property type="entry name" value="PROKAR_LIPOPROTEIN"/>
    <property type="match status" value="1"/>
</dbReference>
<proteinExistence type="predicted"/>